<dbReference type="InterPro" id="IPR036568">
    <property type="entry name" value="GGCT-like_sf"/>
</dbReference>
<evidence type="ECO:0000256" key="1">
    <source>
        <dbReference type="ARBA" id="ARBA00008861"/>
    </source>
</evidence>
<protein>
    <recommendedName>
        <fullName evidence="3">Gamma-glutamylcyclotransferase family protein</fullName>
    </recommendedName>
</protein>
<keyword evidence="6" id="KW-1185">Reference proteome</keyword>
<reference evidence="5 6" key="1">
    <citation type="submission" date="2016-10" db="EMBL/GenBank/DDBJ databases">
        <authorList>
            <person name="de Groot N.N."/>
        </authorList>
    </citation>
    <scope>NUCLEOTIDE SEQUENCE [LARGE SCALE GENOMIC DNA]</scope>
    <source>
        <strain evidence="5 6">BH539</strain>
    </source>
</reference>
<accession>A0A1G7TFA3</accession>
<feature type="active site" description="Proton acceptor" evidence="2">
    <location>
        <position position="79"/>
    </location>
</feature>
<dbReference type="PANTHER" id="PTHR12510:SF4">
    <property type="entry name" value="GAMMA-GLUTAMYLAMINECYCLOTRANSFERASE"/>
    <property type="match status" value="1"/>
</dbReference>
<dbReference type="Proteomes" id="UP000198641">
    <property type="component" value="Unassembled WGS sequence"/>
</dbReference>
<dbReference type="GO" id="GO:0061929">
    <property type="term" value="F:gamma-glutamylaminecyclotransferase activity"/>
    <property type="evidence" value="ECO:0007669"/>
    <property type="project" value="InterPro"/>
</dbReference>
<dbReference type="AlphaFoldDB" id="A0A1G7TFA3"/>
<dbReference type="PANTHER" id="PTHR12510">
    <property type="entry name" value="TROPONIN C-AKIN-1 PROTEIN"/>
    <property type="match status" value="1"/>
</dbReference>
<evidence type="ECO:0000313" key="6">
    <source>
        <dbReference type="Proteomes" id="UP000198641"/>
    </source>
</evidence>
<dbReference type="RefSeq" id="WP_175491672.1">
    <property type="nucleotide sequence ID" value="NZ_FNCI01000010.1"/>
</dbReference>
<dbReference type="InterPro" id="IPR013024">
    <property type="entry name" value="GGCT-like"/>
</dbReference>
<keyword evidence="5" id="KW-0808">Transferase</keyword>
<comment type="similarity">
    <text evidence="1 3">Belongs to the gamma-glutamylcyclotransferase family.</text>
</comment>
<dbReference type="GO" id="GO:0016740">
    <property type="term" value="F:transferase activity"/>
    <property type="evidence" value="ECO:0007669"/>
    <property type="project" value="UniProtKB-KW"/>
</dbReference>
<evidence type="ECO:0000259" key="4">
    <source>
        <dbReference type="Pfam" id="PF06094"/>
    </source>
</evidence>
<dbReference type="Gene3D" id="3.10.490.10">
    <property type="entry name" value="Gamma-glutamyl cyclotransferase-like"/>
    <property type="match status" value="1"/>
</dbReference>
<evidence type="ECO:0000256" key="3">
    <source>
        <dbReference type="RuleBase" id="RU367036"/>
    </source>
</evidence>
<dbReference type="SUPFAM" id="SSF110857">
    <property type="entry name" value="Gamma-glutamyl cyclotransferase-like"/>
    <property type="match status" value="1"/>
</dbReference>
<sequence length="132" mass="15264">MPHLMFVYGTLKRGFRNHADHLADAEFVDIGTTCDAYPLVLHGEDFRPVLVEARGQGYLVAGELYRVDNQTLDALDCLERINDHDGYRRRRLAITDDQGQRHSAWVYMKPSAWVDDVRSELMATFDDERHRA</sequence>
<proteinExistence type="inferred from homology"/>
<name>A0A1G7TFA3_9GAMM</name>
<feature type="domain" description="Gamma-glutamylcyclotransferase AIG2-like" evidence="4">
    <location>
        <begin position="5"/>
        <end position="111"/>
    </location>
</feature>
<dbReference type="InterPro" id="IPR039126">
    <property type="entry name" value="GGACT"/>
</dbReference>
<dbReference type="InterPro" id="IPR009288">
    <property type="entry name" value="AIG2-like_dom"/>
</dbReference>
<gene>
    <name evidence="5" type="ORF">SAMN05216571_11047</name>
</gene>
<dbReference type="CDD" id="cd06661">
    <property type="entry name" value="GGCT_like"/>
    <property type="match status" value="1"/>
</dbReference>
<dbReference type="STRING" id="284577.SAMN05216571_11047"/>
<dbReference type="GO" id="GO:0005829">
    <property type="term" value="C:cytosol"/>
    <property type="evidence" value="ECO:0007669"/>
    <property type="project" value="TreeGrafter"/>
</dbReference>
<evidence type="ECO:0000313" key="5">
    <source>
        <dbReference type="EMBL" id="SDG33988.1"/>
    </source>
</evidence>
<dbReference type="Pfam" id="PF06094">
    <property type="entry name" value="GGACT"/>
    <property type="match status" value="1"/>
</dbReference>
<organism evidence="5 6">
    <name type="scientific">Onishia taeanensis</name>
    <dbReference type="NCBI Taxonomy" id="284577"/>
    <lineage>
        <taxon>Bacteria</taxon>
        <taxon>Pseudomonadati</taxon>
        <taxon>Pseudomonadota</taxon>
        <taxon>Gammaproteobacteria</taxon>
        <taxon>Oceanospirillales</taxon>
        <taxon>Halomonadaceae</taxon>
        <taxon>Onishia</taxon>
    </lineage>
</organism>
<dbReference type="EMBL" id="FNCI01000010">
    <property type="protein sequence ID" value="SDG33988.1"/>
    <property type="molecule type" value="Genomic_DNA"/>
</dbReference>
<evidence type="ECO:0000256" key="2">
    <source>
        <dbReference type="PIRSR" id="PIRSR639126-1"/>
    </source>
</evidence>